<keyword evidence="2" id="KW-1133">Transmembrane helix</keyword>
<dbReference type="EMBL" id="LT629749">
    <property type="protein sequence ID" value="SDT20340.1"/>
    <property type="molecule type" value="Genomic_DNA"/>
</dbReference>
<dbReference type="AlphaFoldDB" id="A0A1H1YFV1"/>
<feature type="transmembrane region" description="Helical" evidence="2">
    <location>
        <begin position="619"/>
        <end position="652"/>
    </location>
</feature>
<feature type="transmembrane region" description="Helical" evidence="2">
    <location>
        <begin position="720"/>
        <end position="739"/>
    </location>
</feature>
<dbReference type="SUPFAM" id="SSF53448">
    <property type="entry name" value="Nucleotide-diphospho-sugar transferases"/>
    <property type="match status" value="1"/>
</dbReference>
<reference evidence="3 4" key="1">
    <citation type="submission" date="2016-10" db="EMBL/GenBank/DDBJ databases">
        <authorList>
            <person name="de Groot N.N."/>
        </authorList>
    </citation>
    <scope>NUCLEOTIDE SEQUENCE [LARGE SCALE GENOMIC DNA]</scope>
    <source>
        <strain evidence="3 4">DSM 21741</strain>
    </source>
</reference>
<dbReference type="Pfam" id="PF13641">
    <property type="entry name" value="Glyco_tranf_2_3"/>
    <property type="match status" value="1"/>
</dbReference>
<accession>A0A1H1YFV1</accession>
<feature type="transmembrane region" description="Helical" evidence="2">
    <location>
        <begin position="534"/>
        <end position="552"/>
    </location>
</feature>
<dbReference type="Gene3D" id="3.90.550.10">
    <property type="entry name" value="Spore Coat Polysaccharide Biosynthesis Protein SpsA, Chain A"/>
    <property type="match status" value="1"/>
</dbReference>
<dbReference type="InterPro" id="IPR050834">
    <property type="entry name" value="Glycosyltransf_2"/>
</dbReference>
<dbReference type="GO" id="GO:0016740">
    <property type="term" value="F:transferase activity"/>
    <property type="evidence" value="ECO:0007669"/>
    <property type="project" value="UniProtKB-KW"/>
</dbReference>
<organism evidence="3 4">
    <name type="scientific">Friedmanniella luteola</name>
    <dbReference type="NCBI Taxonomy" id="546871"/>
    <lineage>
        <taxon>Bacteria</taxon>
        <taxon>Bacillati</taxon>
        <taxon>Actinomycetota</taxon>
        <taxon>Actinomycetes</taxon>
        <taxon>Propionibacteriales</taxon>
        <taxon>Nocardioidaceae</taxon>
        <taxon>Friedmanniella</taxon>
    </lineage>
</organism>
<dbReference type="OrthoDB" id="3734530at2"/>
<dbReference type="PANTHER" id="PTHR43685:SF3">
    <property type="entry name" value="SLR2126 PROTEIN"/>
    <property type="match status" value="1"/>
</dbReference>
<dbReference type="PANTHER" id="PTHR43685">
    <property type="entry name" value="GLYCOSYLTRANSFERASE"/>
    <property type="match status" value="1"/>
</dbReference>
<dbReference type="RefSeq" id="WP_091414139.1">
    <property type="nucleotide sequence ID" value="NZ_LT629749.1"/>
</dbReference>
<evidence type="ECO:0000256" key="2">
    <source>
        <dbReference type="SAM" id="Phobius"/>
    </source>
</evidence>
<feature type="transmembrane region" description="Helical" evidence="2">
    <location>
        <begin position="746"/>
        <end position="769"/>
    </location>
</feature>
<evidence type="ECO:0000313" key="4">
    <source>
        <dbReference type="Proteomes" id="UP000199092"/>
    </source>
</evidence>
<keyword evidence="3" id="KW-0808">Transferase</keyword>
<protein>
    <submittedName>
        <fullName evidence="3">Glycosyltransferase, GT2 family</fullName>
    </submittedName>
</protein>
<evidence type="ECO:0000256" key="1">
    <source>
        <dbReference type="SAM" id="MobiDB-lite"/>
    </source>
</evidence>
<name>A0A1H1YFV1_9ACTN</name>
<dbReference type="Proteomes" id="UP000199092">
    <property type="component" value="Chromosome I"/>
</dbReference>
<feature type="transmembrane region" description="Helical" evidence="2">
    <location>
        <begin position="813"/>
        <end position="840"/>
    </location>
</feature>
<sequence length="1098" mass="115446">MDSTTGSGPRTDRRRNGDEDAFAALRSGPFGASADDSDPWSWAAEEPLPAATRDVSSAHVTAVLVAFDAARWLGATLDGLEALTRRPERLIAVDNGSDDATRTLLERARDAGLLHAVYAGRRGSGFGDAVRSALEQDRAAVLQDSGTRLLRPGTGHESRWLWLLHDDAIPAPDALQQLLAHVLGERIDITGPKLLLPRRRQAGQQISEVGVSISGTGRRELGVDVGEIDQGQRDEPVERLGVSTCGLLIRTAVWNDLDGLDPALPVFRDGVELGWRAHLNGYRVVTTPQAEMTHRQVGRAGLRPRGVAGRRPGRLDRLLGMVVVAGHAPARSLPLVWLRLVWSCLVHAVGYLVGKVPGRALDEVLALASFVAHPGRIHALRKRTATIEPAPGTAEVVQALRPPWWSSLRVAAEAVNGALSDRYRSVAGDVEGTSLDELTGDDFATVAEDRSRNPWLSPVVLTLLLTVVGSLVAARGVLGTGSLAGPALLPAQQTLGALWASVWDPVPGAPGQSSPPWLALAAVASTVLAGRPEWFTTLMVGAVVPLALLVAYPVVRRVVADRRLRLWVALTYALLPALLGGTNQGRLSLSVVALTLPLLAAAARALVLRRVRTPEAWRGAWGAGVALVVLVAFEPSLMVFALVAGAAGAIALRRTPRKIGRIGIALGLPLVVLLPWWPSLILEPGRLLVGPDAALQGAPAAPEVWQLALGRDVGPGLPPLWLGAVVFGVIWALALGGLLRRSERRLVVVCWFAALLALALAVVLSRLVVPVPPLGAEVRPWVGPHLLVAFGALALGGAAGVDGLSRDVGRRSFSWLQPAAVLGGVAVALVTVGGAAWWIWAGLAGPVDRVGLEALPPYVRNAMVGDTRARVLAVDLAGDDARFAVLADRQLRLGDADRGGTFGGSSAAQQQAQDLVVRLVAGTADSDIAPQLADLGIGYVWVRGATEEEGARIDNTPGLGAASGDDGAVVWRLEPPVSRTTVVDGTARTPVAGAPLVLPPGAEGRQLLLGEAADRRWEASLDGRPLTPVVAGWQQGFVLPAAGGQLTWSLPSVSHWFLFAQGLLLVVAGVLAAPAIRRPEVRDPAKSARRAATLAEVS</sequence>
<dbReference type="InterPro" id="IPR029044">
    <property type="entry name" value="Nucleotide-diphossugar_trans"/>
</dbReference>
<feature type="transmembrane region" description="Helical" evidence="2">
    <location>
        <begin position="781"/>
        <end position="801"/>
    </location>
</feature>
<evidence type="ECO:0000313" key="3">
    <source>
        <dbReference type="EMBL" id="SDT20340.1"/>
    </source>
</evidence>
<gene>
    <name evidence="3" type="ORF">SAMN04488543_3294</name>
</gene>
<feature type="transmembrane region" description="Helical" evidence="2">
    <location>
        <begin position="659"/>
        <end position="677"/>
    </location>
</feature>
<keyword evidence="2" id="KW-0812">Transmembrane</keyword>
<keyword evidence="4" id="KW-1185">Reference proteome</keyword>
<dbReference type="STRING" id="546871.SAMN04488543_3294"/>
<keyword evidence="2" id="KW-0472">Membrane</keyword>
<feature type="transmembrane region" description="Helical" evidence="2">
    <location>
        <begin position="587"/>
        <end position="607"/>
    </location>
</feature>
<feature type="region of interest" description="Disordered" evidence="1">
    <location>
        <begin position="1"/>
        <end position="42"/>
    </location>
</feature>
<proteinExistence type="predicted"/>